<reference evidence="4 5" key="1">
    <citation type="submission" date="2024-05" db="EMBL/GenBank/DDBJ databases">
        <title>Roseateles sp. DJS-2-20 16S ribosomal RNA gene Genome sequencing and assembly.</title>
        <authorList>
            <person name="Woo H."/>
        </authorList>
    </citation>
    <scope>NUCLEOTIDE SEQUENCE [LARGE SCALE GENOMIC DNA]</scope>
    <source>
        <strain evidence="4 5">DJS-2-20</strain>
    </source>
</reference>
<dbReference type="GO" id="GO:0016787">
    <property type="term" value="F:hydrolase activity"/>
    <property type="evidence" value="ECO:0007669"/>
    <property type="project" value="UniProtKB-KW"/>
</dbReference>
<dbReference type="Gene3D" id="3.40.50.1820">
    <property type="entry name" value="alpha/beta hydrolase"/>
    <property type="match status" value="1"/>
</dbReference>
<dbReference type="RefSeq" id="WP_347704480.1">
    <property type="nucleotide sequence ID" value="NZ_JBDPZD010000002.1"/>
</dbReference>
<proteinExistence type="predicted"/>
<protein>
    <submittedName>
        <fullName evidence="4">Alpha/beta fold hydrolase</fullName>
    </submittedName>
</protein>
<keyword evidence="5" id="KW-1185">Reference proteome</keyword>
<evidence type="ECO:0000259" key="3">
    <source>
        <dbReference type="Pfam" id="PF00326"/>
    </source>
</evidence>
<evidence type="ECO:0000313" key="4">
    <source>
        <dbReference type="EMBL" id="MEO3691665.1"/>
    </source>
</evidence>
<keyword evidence="1 4" id="KW-0378">Hydrolase</keyword>
<gene>
    <name evidence="4" type="ORF">ABDJ85_09310</name>
</gene>
<organism evidence="4 5">
    <name type="scientific">Roseateles paludis</name>
    <dbReference type="NCBI Taxonomy" id="3145238"/>
    <lineage>
        <taxon>Bacteria</taxon>
        <taxon>Pseudomonadati</taxon>
        <taxon>Pseudomonadota</taxon>
        <taxon>Betaproteobacteria</taxon>
        <taxon>Burkholderiales</taxon>
        <taxon>Sphaerotilaceae</taxon>
        <taxon>Roseateles</taxon>
    </lineage>
</organism>
<name>A0ABV0G1T3_9BURK</name>
<keyword evidence="2" id="KW-0732">Signal</keyword>
<feature type="signal peptide" evidence="2">
    <location>
        <begin position="1"/>
        <end position="27"/>
    </location>
</feature>
<accession>A0ABV0G1T3</accession>
<evidence type="ECO:0000256" key="1">
    <source>
        <dbReference type="ARBA" id="ARBA00022801"/>
    </source>
</evidence>
<dbReference type="Pfam" id="PF00326">
    <property type="entry name" value="Peptidase_S9"/>
    <property type="match status" value="1"/>
</dbReference>
<evidence type="ECO:0000313" key="5">
    <source>
        <dbReference type="Proteomes" id="UP001495147"/>
    </source>
</evidence>
<feature type="chain" id="PRO_5046395773" evidence="2">
    <location>
        <begin position="28"/>
        <end position="675"/>
    </location>
</feature>
<feature type="domain" description="Peptidase S9 prolyl oligopeptidase catalytic" evidence="3">
    <location>
        <begin position="464"/>
        <end position="675"/>
    </location>
</feature>
<dbReference type="InterPro" id="IPR029058">
    <property type="entry name" value="AB_hydrolase_fold"/>
</dbReference>
<dbReference type="InterPro" id="IPR001375">
    <property type="entry name" value="Peptidase_S9_cat"/>
</dbReference>
<comment type="caution">
    <text evidence="4">The sequence shown here is derived from an EMBL/GenBank/DDBJ whole genome shotgun (WGS) entry which is preliminary data.</text>
</comment>
<dbReference type="SUPFAM" id="SSF53474">
    <property type="entry name" value="alpha/beta-Hydrolases"/>
    <property type="match status" value="1"/>
</dbReference>
<dbReference type="EMBL" id="JBDPZD010000002">
    <property type="protein sequence ID" value="MEO3691665.1"/>
    <property type="molecule type" value="Genomic_DNA"/>
</dbReference>
<dbReference type="Proteomes" id="UP001495147">
    <property type="component" value="Unassembled WGS sequence"/>
</dbReference>
<evidence type="ECO:0000256" key="2">
    <source>
        <dbReference type="SAM" id="SignalP"/>
    </source>
</evidence>
<dbReference type="PANTHER" id="PTHR42776:SF27">
    <property type="entry name" value="DIPEPTIDYL PEPTIDASE FAMILY MEMBER 6"/>
    <property type="match status" value="1"/>
</dbReference>
<sequence>MQSPLRRAVQGALLATTLALAAPLVHAAESAPLPPPETFFKHPAALSVKLSPSGRYVALTAVKDEKRVMLLAVDLESKEPAKVLVYYAKQDVLNFGWINDQRLYFQIGKIEPSAWRTHTPGLFAVALDGKDPIELIDSVVGKANSAGSQQSGALNRSYSLLSVPRDLDQVKPNEVVVEKWHWGIEHTEPQWLDTVSGLVRPMTMPAPPAHAQSWWFDSRGEPRLVLTFENSESAVEGTYHWLAPGAKVWKELGRINFLKPAFEPVGVTDDGQLYVTERRGPGQESVLTTFDFAAGRPAEKPVVQVPGFDFAGHLIHGAPGQGVLGVQVEADSGVTVWLDEGMKRFQAEVDAKFRSTVNRISCSRCGQPDMVALVYSQSDRDPGRYLLYRAATKRWEVVMPVMPGVQPKQMASVDFQRIKARDGRDLPVWITMPQGVEPGKPAPAVVLPHGGPWMRGGYWRWEPMAQFLASRGYLVVEPEFRGSEGYGRAHLEAGFKQWGLAMQDDLVDALQWARKQGLANDKACVMGASYGGYATLMGLVRHPDVFRCGVAWVAVADLPLFLEGSFGVLDDISRWARRNALPERIGDPKKDAAALAEVSPAAQAARIKAPLLLAMGEEDVRVPPEHGRRLRDAMTKAGNAPEYVEYKNEGHGWQGVATRVDFAKRVEAFLAKQLK</sequence>
<dbReference type="PANTHER" id="PTHR42776">
    <property type="entry name" value="SERINE PEPTIDASE S9 FAMILY MEMBER"/>
    <property type="match status" value="1"/>
</dbReference>